<evidence type="ECO:0000256" key="2">
    <source>
        <dbReference type="SAM" id="Phobius"/>
    </source>
</evidence>
<gene>
    <name evidence="3" type="ORF">GCM10025867_30190</name>
</gene>
<accession>A0ABM8GQN3</accession>
<name>A0ABM8GQN3_9MICO</name>
<keyword evidence="2" id="KW-0472">Membrane</keyword>
<feature type="transmembrane region" description="Helical" evidence="2">
    <location>
        <begin position="12"/>
        <end position="36"/>
    </location>
</feature>
<protein>
    <submittedName>
        <fullName evidence="3">Uncharacterized protein</fullName>
    </submittedName>
</protein>
<organism evidence="3 4">
    <name type="scientific">Frondihabitans sucicola</name>
    <dbReference type="NCBI Taxonomy" id="1268041"/>
    <lineage>
        <taxon>Bacteria</taxon>
        <taxon>Bacillati</taxon>
        <taxon>Actinomycetota</taxon>
        <taxon>Actinomycetes</taxon>
        <taxon>Micrococcales</taxon>
        <taxon>Microbacteriaceae</taxon>
        <taxon>Frondihabitans</taxon>
    </lineage>
</organism>
<keyword evidence="2" id="KW-1133">Transmembrane helix</keyword>
<evidence type="ECO:0000313" key="4">
    <source>
        <dbReference type="Proteomes" id="UP001321486"/>
    </source>
</evidence>
<proteinExistence type="predicted"/>
<sequence>MTRVAEPKRTGRLITTIAAVSAGGAVVAGLAGFAGLSYAVARFIVTPAAGRHERIRIISVDRTAGTVALTSTADTRLPGRYGFLFDDGRGYARLGDVVHDNGRVVVRNVDAVDEGVLSSAKRGRLLGWYYRRPADLGLPFSDVTIDTEVGPAPAWLVPPADVEPGADTPSKRWAVVVHGRGVVRGETLRAVPAFREEDTRHSSSPTATTARRRPPTTTATASGSRSGRMSRPPSTTPCCTGPRAWS</sequence>
<feature type="compositionally biased region" description="Low complexity" evidence="1">
    <location>
        <begin position="202"/>
        <end position="237"/>
    </location>
</feature>
<dbReference type="EMBL" id="AP027732">
    <property type="protein sequence ID" value="BDZ50778.1"/>
    <property type="molecule type" value="Genomic_DNA"/>
</dbReference>
<dbReference type="Proteomes" id="UP001321486">
    <property type="component" value="Chromosome"/>
</dbReference>
<feature type="region of interest" description="Disordered" evidence="1">
    <location>
        <begin position="188"/>
        <end position="246"/>
    </location>
</feature>
<reference evidence="4" key="1">
    <citation type="journal article" date="2019" name="Int. J. Syst. Evol. Microbiol.">
        <title>The Global Catalogue of Microorganisms (GCM) 10K type strain sequencing project: providing services to taxonomists for standard genome sequencing and annotation.</title>
        <authorList>
            <consortium name="The Broad Institute Genomics Platform"/>
            <consortium name="The Broad Institute Genome Sequencing Center for Infectious Disease"/>
            <person name="Wu L."/>
            <person name="Ma J."/>
        </authorList>
    </citation>
    <scope>NUCLEOTIDE SEQUENCE [LARGE SCALE GENOMIC DNA]</scope>
    <source>
        <strain evidence="4">NBRC 108728</strain>
    </source>
</reference>
<keyword evidence="2" id="KW-0812">Transmembrane</keyword>
<evidence type="ECO:0000256" key="1">
    <source>
        <dbReference type="SAM" id="MobiDB-lite"/>
    </source>
</evidence>
<keyword evidence="4" id="KW-1185">Reference proteome</keyword>
<evidence type="ECO:0000313" key="3">
    <source>
        <dbReference type="EMBL" id="BDZ50778.1"/>
    </source>
</evidence>